<accession>A0A645H2U1</accession>
<gene>
    <name evidence="1" type="ORF">SDC9_180831</name>
</gene>
<dbReference type="EMBL" id="VSSQ01085800">
    <property type="protein sequence ID" value="MPN33345.1"/>
    <property type="molecule type" value="Genomic_DNA"/>
</dbReference>
<organism evidence="1">
    <name type="scientific">bioreactor metagenome</name>
    <dbReference type="NCBI Taxonomy" id="1076179"/>
    <lineage>
        <taxon>unclassified sequences</taxon>
        <taxon>metagenomes</taxon>
        <taxon>ecological metagenomes</taxon>
    </lineage>
</organism>
<name>A0A645H2U1_9ZZZZ</name>
<sequence length="118" mass="13352">MLVRDCTNALFASPSPGIRALGLSGNYPDGSTGNLPIIPAHIKTKPLWREHDYFTGIKSRMQEEFSEKAAFFKPFFGGSSRRGWLMQYSRARGKNPAVISGVFICLNHKNRARQRYLF</sequence>
<comment type="caution">
    <text evidence="1">The sequence shown here is derived from an EMBL/GenBank/DDBJ whole genome shotgun (WGS) entry which is preliminary data.</text>
</comment>
<dbReference type="AlphaFoldDB" id="A0A645H2U1"/>
<protein>
    <submittedName>
        <fullName evidence="1">Uncharacterized protein</fullName>
    </submittedName>
</protein>
<evidence type="ECO:0000313" key="1">
    <source>
        <dbReference type="EMBL" id="MPN33345.1"/>
    </source>
</evidence>
<reference evidence="1" key="1">
    <citation type="submission" date="2019-08" db="EMBL/GenBank/DDBJ databases">
        <authorList>
            <person name="Kucharzyk K."/>
            <person name="Murdoch R.W."/>
            <person name="Higgins S."/>
            <person name="Loffler F."/>
        </authorList>
    </citation>
    <scope>NUCLEOTIDE SEQUENCE</scope>
</reference>
<proteinExistence type="predicted"/>